<feature type="compositionally biased region" description="Polar residues" evidence="5">
    <location>
        <begin position="332"/>
        <end position="348"/>
    </location>
</feature>
<keyword evidence="3 6" id="KW-1133">Transmembrane helix</keyword>
<protein>
    <recommendedName>
        <fullName evidence="9">PH-response regulator protein palI/RIM9</fullName>
    </recommendedName>
</protein>
<evidence type="ECO:0000256" key="6">
    <source>
        <dbReference type="SAM" id="Phobius"/>
    </source>
</evidence>
<dbReference type="OrthoDB" id="2354757at2759"/>
<feature type="transmembrane region" description="Helical" evidence="6">
    <location>
        <begin position="12"/>
        <end position="32"/>
    </location>
</feature>
<feature type="compositionally biased region" description="Gly residues" evidence="5">
    <location>
        <begin position="553"/>
        <end position="574"/>
    </location>
</feature>
<accession>A0A8J5URF6</accession>
<dbReference type="InterPro" id="IPR009571">
    <property type="entry name" value="SUR7/Rim9-like_fungi"/>
</dbReference>
<evidence type="ECO:0000256" key="1">
    <source>
        <dbReference type="ARBA" id="ARBA00004141"/>
    </source>
</evidence>
<feature type="transmembrane region" description="Helical" evidence="6">
    <location>
        <begin position="117"/>
        <end position="143"/>
    </location>
</feature>
<dbReference type="InterPro" id="IPR051380">
    <property type="entry name" value="pH-response_reg_palI/RIM9"/>
</dbReference>
<dbReference type="RefSeq" id="XP_049265753.1">
    <property type="nucleotide sequence ID" value="XM_049410650.1"/>
</dbReference>
<dbReference type="AlphaFoldDB" id="A0A8J5URF6"/>
<dbReference type="GO" id="GO:0032153">
    <property type="term" value="C:cell division site"/>
    <property type="evidence" value="ECO:0007669"/>
    <property type="project" value="TreeGrafter"/>
</dbReference>
<feature type="transmembrane region" description="Helical" evidence="6">
    <location>
        <begin position="149"/>
        <end position="170"/>
    </location>
</feature>
<dbReference type="EMBL" id="JAGSYN010000049">
    <property type="protein sequence ID" value="KAG7665521.1"/>
    <property type="molecule type" value="Genomic_DNA"/>
</dbReference>
<feature type="compositionally biased region" description="Polar residues" evidence="5">
    <location>
        <begin position="357"/>
        <end position="371"/>
    </location>
</feature>
<keyword evidence="8" id="KW-1185">Reference proteome</keyword>
<feature type="transmembrane region" description="Helical" evidence="6">
    <location>
        <begin position="89"/>
        <end position="110"/>
    </location>
</feature>
<evidence type="ECO:0000256" key="4">
    <source>
        <dbReference type="ARBA" id="ARBA00023136"/>
    </source>
</evidence>
<feature type="compositionally biased region" description="Polar residues" evidence="5">
    <location>
        <begin position="432"/>
        <end position="447"/>
    </location>
</feature>
<evidence type="ECO:0000256" key="5">
    <source>
        <dbReference type="SAM" id="MobiDB-lite"/>
    </source>
</evidence>
<keyword evidence="4 6" id="KW-0472">Membrane</keyword>
<reference evidence="7 8" key="1">
    <citation type="journal article" date="2021" name="DNA Res.">
        <title>Genome analysis of Candida subhashii reveals its hybrid nature and dual mitochondrial genome conformations.</title>
        <authorList>
            <person name="Mixao V."/>
            <person name="Hegedusova E."/>
            <person name="Saus E."/>
            <person name="Pryszcz L.P."/>
            <person name="Cillingova A."/>
            <person name="Nosek J."/>
            <person name="Gabaldon T."/>
        </authorList>
    </citation>
    <scope>NUCLEOTIDE SEQUENCE [LARGE SCALE GENOMIC DNA]</scope>
    <source>
        <strain evidence="7 8">CBS 10753</strain>
    </source>
</reference>
<dbReference type="PANTHER" id="PTHR28013">
    <property type="entry name" value="PROTEIN DCV1-RELATED"/>
    <property type="match status" value="1"/>
</dbReference>
<proteinExistence type="predicted"/>
<dbReference type="Proteomes" id="UP000694255">
    <property type="component" value="Unassembled WGS sequence"/>
</dbReference>
<dbReference type="PANTHER" id="PTHR28013:SF3">
    <property type="entry name" value="PROTEIN DCV1-RELATED"/>
    <property type="match status" value="1"/>
</dbReference>
<organism evidence="7 8">
    <name type="scientific">[Candida] subhashii</name>
    <dbReference type="NCBI Taxonomy" id="561895"/>
    <lineage>
        <taxon>Eukaryota</taxon>
        <taxon>Fungi</taxon>
        <taxon>Dikarya</taxon>
        <taxon>Ascomycota</taxon>
        <taxon>Saccharomycotina</taxon>
        <taxon>Pichiomycetes</taxon>
        <taxon>Debaryomycetaceae</taxon>
        <taxon>Spathaspora</taxon>
    </lineage>
</organism>
<evidence type="ECO:0000256" key="3">
    <source>
        <dbReference type="ARBA" id="ARBA00022989"/>
    </source>
</evidence>
<name>A0A8J5URF6_9ASCO</name>
<evidence type="ECO:0008006" key="9">
    <source>
        <dbReference type="Google" id="ProtNLM"/>
    </source>
</evidence>
<gene>
    <name evidence="7" type="ORF">J8A68_000923</name>
</gene>
<feature type="region of interest" description="Disordered" evidence="5">
    <location>
        <begin position="313"/>
        <end position="371"/>
    </location>
</feature>
<evidence type="ECO:0000313" key="8">
    <source>
        <dbReference type="Proteomes" id="UP000694255"/>
    </source>
</evidence>
<feature type="region of interest" description="Disordered" evidence="5">
    <location>
        <begin position="549"/>
        <end position="574"/>
    </location>
</feature>
<keyword evidence="2 6" id="KW-0812">Transmembrane</keyword>
<evidence type="ECO:0000256" key="2">
    <source>
        <dbReference type="ARBA" id="ARBA00022692"/>
    </source>
</evidence>
<comment type="caution">
    <text evidence="7">The sequence shown here is derived from an EMBL/GenBank/DDBJ whole genome shotgun (WGS) entry which is preliminary data.</text>
</comment>
<evidence type="ECO:0000313" key="7">
    <source>
        <dbReference type="EMBL" id="KAG7665521.1"/>
    </source>
</evidence>
<dbReference type="Pfam" id="PF06687">
    <property type="entry name" value="SUR7"/>
    <property type="match status" value="1"/>
</dbReference>
<dbReference type="GO" id="GO:0005886">
    <property type="term" value="C:plasma membrane"/>
    <property type="evidence" value="ECO:0007669"/>
    <property type="project" value="InterPro"/>
</dbReference>
<dbReference type="GO" id="GO:0035838">
    <property type="term" value="C:growing cell tip"/>
    <property type="evidence" value="ECO:0007669"/>
    <property type="project" value="TreeGrafter"/>
</dbReference>
<feature type="region of interest" description="Disordered" evidence="5">
    <location>
        <begin position="410"/>
        <end position="448"/>
    </location>
</feature>
<dbReference type="GeneID" id="73467724"/>
<comment type="subcellular location">
    <subcellularLocation>
        <location evidence="1">Membrane</location>
        <topology evidence="1">Multi-pass membrane protein</topology>
    </subcellularLocation>
</comment>
<sequence>MGFKISFNSVSFIVILVSFVFLLLATISTPIVNTFSLAKTASHTYGLFGYCDDNNNCSGATYPIILSAVSDRTTNWIFDGSKRDTLAKIFIITPIALGFNFILFVLIIATHFGSRSVCLIAIVINLLSLVLTIVSTIITILTFYPNMSWTGWLLVGSAAANIVSIAFLLLSLRVMSDDDDDDLESLTQLANSTPFADNTEKFNARFPSTNAHEATSSLEKDYDYRGYTTTMRHPTGSSGSTSAYGNAPAPVASTSLLNTRPYQAFAESNAKYSKSSDALISAAAAAAAPISAGMGPGRTDSFTSNYSNATPNAFQYSGKVTPPRNFDDPPTGDSNLPQPEFQYNNSHPNQPPIPYPVNQNTNHTGPNPYQNNHDDMFEFGPQTTSDPSHKLYRELDDDFDDEEDLNARQFRGGAGTSQDNMMNEEISDNDSDFTSVSQRAPNPQYVDNSGYYQQQQYAPHQQQPHMQQPPHEYGPVQPGYVPQSGPGPAPVGGYNMQPVQGGSSLIPPRPSVSEAALSNNPDFSIGGRFGAANKRKVAPGFVPVAARYNNGPRPGGAPGSGRPGGAAGGAYGMR</sequence>